<feature type="transmembrane region" description="Helical" evidence="12">
    <location>
        <begin position="96"/>
        <end position="122"/>
    </location>
</feature>
<dbReference type="RefSeq" id="WP_200759419.1">
    <property type="nucleotide sequence ID" value="NZ_AP023366.1"/>
</dbReference>
<dbReference type="EMBL" id="AP023366">
    <property type="protein sequence ID" value="BCJ85277.1"/>
    <property type="molecule type" value="Genomic_DNA"/>
</dbReference>
<reference evidence="13 14" key="1">
    <citation type="submission" date="2020-08" db="EMBL/GenBank/DDBJ databases">
        <title>Complete Genome Sequence of Effusibacillus dendaii Strain skT53, Isolated from Farmland soil.</title>
        <authorList>
            <person name="Konishi T."/>
            <person name="Kawasaki H."/>
        </authorList>
    </citation>
    <scope>NUCLEOTIDE SEQUENCE [LARGE SCALE GENOMIC DNA]</scope>
    <source>
        <strain evidence="14">skT53</strain>
    </source>
</reference>
<protein>
    <recommendedName>
        <fullName evidence="3 12">Flagellar biosynthetic protein FlhB</fullName>
    </recommendedName>
</protein>
<evidence type="ECO:0000256" key="9">
    <source>
        <dbReference type="ARBA" id="ARBA00022989"/>
    </source>
</evidence>
<dbReference type="GO" id="GO:0009306">
    <property type="term" value="P:protein secretion"/>
    <property type="evidence" value="ECO:0007669"/>
    <property type="project" value="InterPro"/>
</dbReference>
<keyword evidence="9 12" id="KW-1133">Transmembrane helix</keyword>
<keyword evidence="13" id="KW-0969">Cilium</keyword>
<accession>A0A7I8D5D5</accession>
<dbReference type="Pfam" id="PF01312">
    <property type="entry name" value="Bac_export_2"/>
    <property type="match status" value="1"/>
</dbReference>
<keyword evidence="14" id="KW-1185">Reference proteome</keyword>
<proteinExistence type="inferred from homology"/>
<evidence type="ECO:0000313" key="14">
    <source>
        <dbReference type="Proteomes" id="UP000593802"/>
    </source>
</evidence>
<dbReference type="Gene3D" id="3.40.1690.10">
    <property type="entry name" value="secretion proteins EscU"/>
    <property type="match status" value="1"/>
</dbReference>
<keyword evidence="11 12" id="KW-1006">Bacterial flagellum protein export</keyword>
<evidence type="ECO:0000313" key="13">
    <source>
        <dbReference type="EMBL" id="BCJ85277.1"/>
    </source>
</evidence>
<keyword evidence="10 12" id="KW-0472">Membrane</keyword>
<dbReference type="Gene3D" id="6.10.250.2080">
    <property type="match status" value="1"/>
</dbReference>
<feature type="transmembrane region" description="Helical" evidence="12">
    <location>
        <begin position="142"/>
        <end position="165"/>
    </location>
</feature>
<organism evidence="13 14">
    <name type="scientific">Effusibacillus dendaii</name>
    <dbReference type="NCBI Taxonomy" id="2743772"/>
    <lineage>
        <taxon>Bacteria</taxon>
        <taxon>Bacillati</taxon>
        <taxon>Bacillota</taxon>
        <taxon>Bacilli</taxon>
        <taxon>Bacillales</taxon>
        <taxon>Alicyclobacillaceae</taxon>
        <taxon>Effusibacillus</taxon>
    </lineage>
</organism>
<dbReference type="FunFam" id="3.40.1690.10:FF:000001">
    <property type="entry name" value="Flagellar biosynthetic protein FlhB"/>
    <property type="match status" value="1"/>
</dbReference>
<evidence type="ECO:0000256" key="7">
    <source>
        <dbReference type="ARBA" id="ARBA00022795"/>
    </source>
</evidence>
<dbReference type="InterPro" id="IPR006136">
    <property type="entry name" value="FlhB"/>
</dbReference>
<gene>
    <name evidence="12 13" type="primary">flhB</name>
    <name evidence="13" type="ORF">skT53_02620</name>
</gene>
<name>A0A7I8D5D5_9BACL</name>
<dbReference type="GO" id="GO:0005886">
    <property type="term" value="C:plasma membrane"/>
    <property type="evidence" value="ECO:0007669"/>
    <property type="project" value="UniProtKB-SubCell"/>
</dbReference>
<evidence type="ECO:0000256" key="3">
    <source>
        <dbReference type="ARBA" id="ARBA00021622"/>
    </source>
</evidence>
<dbReference type="PRINTS" id="PR00950">
    <property type="entry name" value="TYPE3IMSPROT"/>
</dbReference>
<evidence type="ECO:0000256" key="11">
    <source>
        <dbReference type="ARBA" id="ARBA00023225"/>
    </source>
</evidence>
<comment type="similarity">
    <text evidence="2 12">Belongs to the type III secretion exporter family.</text>
</comment>
<keyword evidence="6 12" id="KW-0812">Transmembrane</keyword>
<evidence type="ECO:0000256" key="2">
    <source>
        <dbReference type="ARBA" id="ARBA00010690"/>
    </source>
</evidence>
<dbReference type="KEGG" id="eff:skT53_02620"/>
<dbReference type="GO" id="GO:0044780">
    <property type="term" value="P:bacterial-type flagellum assembly"/>
    <property type="evidence" value="ECO:0007669"/>
    <property type="project" value="InterPro"/>
</dbReference>
<evidence type="ECO:0000256" key="5">
    <source>
        <dbReference type="ARBA" id="ARBA00022475"/>
    </source>
</evidence>
<evidence type="ECO:0000256" key="8">
    <source>
        <dbReference type="ARBA" id="ARBA00022927"/>
    </source>
</evidence>
<dbReference type="NCBIfam" id="TIGR00328">
    <property type="entry name" value="flhB"/>
    <property type="match status" value="1"/>
</dbReference>
<comment type="function">
    <text evidence="12">Required for formation of the rod structure in the basal body of the flagellar apparatus. Together with FliI and FliH, may constitute the export apparatus of flagellin.</text>
</comment>
<feature type="transmembrane region" description="Helical" evidence="12">
    <location>
        <begin position="37"/>
        <end position="58"/>
    </location>
</feature>
<dbReference type="AlphaFoldDB" id="A0A7I8D5D5"/>
<evidence type="ECO:0000256" key="1">
    <source>
        <dbReference type="ARBA" id="ARBA00004651"/>
    </source>
</evidence>
<dbReference type="PANTHER" id="PTHR30531">
    <property type="entry name" value="FLAGELLAR BIOSYNTHETIC PROTEIN FLHB"/>
    <property type="match status" value="1"/>
</dbReference>
<sequence>MIRWDLQQFAGEKTEKPTPKRLQDARKKGQIPRSPELSSAVILLSAILLLKMMSGFYITNLTDFTKNSLTTDLMMWLTEGNTHRLFLNLMLVTAKLVLPILAVVLIVGFLAVYLQVGGIFTIEPITPKFEKINPIAGFKRIFSVRTLAELAKSLMKVVLIGYVVYDTVTQQIRSFSNLTRLEPGGILAAIGDTTYTIIWKCALLMLVLAVFDYFFQRYDHERSLRMSKEDIKEEFKKSEGNPLIKGKIKERQRAMAMRRMMQDVPKADVVITNPTHFAVAVQYDGDRMEAPIVLAKGIDEVAQRIKQTAREHGVLLVENRPLAQTLYRTVDIGQQIPEDLFQAVAEVLAYVYRLKRKV</sequence>
<keyword evidence="4 12" id="KW-0813">Transport</keyword>
<dbReference type="InterPro" id="IPR006135">
    <property type="entry name" value="T3SS_substrate_exporter"/>
</dbReference>
<keyword evidence="7 12" id="KW-1005">Bacterial flagellum biogenesis</keyword>
<evidence type="ECO:0000256" key="4">
    <source>
        <dbReference type="ARBA" id="ARBA00022448"/>
    </source>
</evidence>
<dbReference type="PANTHER" id="PTHR30531:SF12">
    <property type="entry name" value="FLAGELLAR BIOSYNTHETIC PROTEIN FLHB"/>
    <property type="match status" value="1"/>
</dbReference>
<evidence type="ECO:0000256" key="10">
    <source>
        <dbReference type="ARBA" id="ARBA00023136"/>
    </source>
</evidence>
<dbReference type="InterPro" id="IPR029025">
    <property type="entry name" value="T3SS_substrate_exporter_C"/>
</dbReference>
<keyword evidence="8 12" id="KW-0653">Protein transport</keyword>
<feature type="transmembrane region" description="Helical" evidence="12">
    <location>
        <begin position="197"/>
        <end position="215"/>
    </location>
</feature>
<keyword evidence="13" id="KW-0282">Flagellum</keyword>
<keyword evidence="5 12" id="KW-1003">Cell membrane</keyword>
<keyword evidence="13" id="KW-0966">Cell projection</keyword>
<comment type="subcellular location">
    <subcellularLocation>
        <location evidence="1">Cell membrane</location>
        <topology evidence="1">Multi-pass membrane protein</topology>
    </subcellularLocation>
</comment>
<evidence type="ECO:0000256" key="6">
    <source>
        <dbReference type="ARBA" id="ARBA00022692"/>
    </source>
</evidence>
<evidence type="ECO:0000256" key="12">
    <source>
        <dbReference type="RuleBase" id="RU364091"/>
    </source>
</evidence>
<dbReference type="SUPFAM" id="SSF160544">
    <property type="entry name" value="EscU C-terminal domain-like"/>
    <property type="match status" value="1"/>
</dbReference>
<dbReference type="Proteomes" id="UP000593802">
    <property type="component" value="Chromosome"/>
</dbReference>